<keyword evidence="1" id="KW-0812">Transmembrane</keyword>
<dbReference type="PANTHER" id="PTHR34351">
    <property type="entry name" value="SLR1927 PROTEIN-RELATED"/>
    <property type="match status" value="1"/>
</dbReference>
<feature type="transmembrane region" description="Helical" evidence="1">
    <location>
        <begin position="12"/>
        <end position="30"/>
    </location>
</feature>
<keyword evidence="1" id="KW-0472">Membrane</keyword>
<dbReference type="RefSeq" id="WP_141784652.1">
    <property type="nucleotide sequence ID" value="NZ_BAAAIK010000002.1"/>
</dbReference>
<protein>
    <submittedName>
        <fullName evidence="3">Uncharacterized protein (DUF58 family)</fullName>
    </submittedName>
</protein>
<gene>
    <name evidence="3" type="ORF">FB467_1639</name>
</gene>
<proteinExistence type="predicted"/>
<dbReference type="Proteomes" id="UP000319516">
    <property type="component" value="Unassembled WGS sequence"/>
</dbReference>
<comment type="caution">
    <text evidence="3">The sequence shown here is derived from an EMBL/GenBank/DDBJ whole genome shotgun (WGS) entry which is preliminary data.</text>
</comment>
<dbReference type="InterPro" id="IPR002881">
    <property type="entry name" value="DUF58"/>
</dbReference>
<keyword evidence="4" id="KW-1185">Reference proteome</keyword>
<dbReference type="AlphaFoldDB" id="A0A542YR19"/>
<accession>A0A542YR19</accession>
<keyword evidence="1" id="KW-1133">Transmembrane helix</keyword>
<dbReference type="EMBL" id="VFOP01000001">
    <property type="protein sequence ID" value="TQL50528.1"/>
    <property type="molecule type" value="Genomic_DNA"/>
</dbReference>
<sequence>MRSPGVLTSRGQAFLMLGVLTALAGIVLGYRDVTRIGILLLALPLLAMVWMRRRPPSIRVLRTVSPSRMLPDERGEVRALFTNVGSSRTPMYLAEEQFDYALGDRPRFLLPRMDRGEERQLRYTIRSRHRGSYPLGPVTLRLRDPFGLTYLVMQLPRTDEALVLPRIYDLGTRGPRGQGRGTEGELPQMVALHGEDDVSIRSYRDGDELRRVHWPATAHRGELMVRQEDRPTRRRAVLLLDSRSSAHPGSVHRPSYEWAVSALASVARHLIQDGFVVHLLTEATLEDGSAAHPLDLDRIMTVLARIQPATGSAGLDPLIAAAHSFTSGGVLVVAAVVAHDEQEVRNLAAIRQPGNTAMAFVLDRSAFDAGSPTGTTRDTGTLALEGVLSESGWQTALVGPADPVAGAWEVIHGSRRSEGVR</sequence>
<name>A0A542YR19_9MICO</name>
<dbReference type="Pfam" id="PF01882">
    <property type="entry name" value="DUF58"/>
    <property type="match status" value="1"/>
</dbReference>
<evidence type="ECO:0000313" key="4">
    <source>
        <dbReference type="Proteomes" id="UP000319516"/>
    </source>
</evidence>
<feature type="transmembrane region" description="Helical" evidence="1">
    <location>
        <begin position="36"/>
        <end position="52"/>
    </location>
</feature>
<reference evidence="3 4" key="1">
    <citation type="submission" date="2019-06" db="EMBL/GenBank/DDBJ databases">
        <title>Sequencing the genomes of 1000 actinobacteria strains.</title>
        <authorList>
            <person name="Klenk H.-P."/>
        </authorList>
    </citation>
    <scope>NUCLEOTIDE SEQUENCE [LARGE SCALE GENOMIC DNA]</scope>
    <source>
        <strain evidence="3 4">DSM 12335</strain>
    </source>
</reference>
<dbReference type="OrthoDB" id="9812729at2"/>
<organism evidence="3 4">
    <name type="scientific">Ornithinicoccus hortensis</name>
    <dbReference type="NCBI Taxonomy" id="82346"/>
    <lineage>
        <taxon>Bacteria</taxon>
        <taxon>Bacillati</taxon>
        <taxon>Actinomycetota</taxon>
        <taxon>Actinomycetes</taxon>
        <taxon>Micrococcales</taxon>
        <taxon>Intrasporangiaceae</taxon>
        <taxon>Ornithinicoccus</taxon>
    </lineage>
</organism>
<evidence type="ECO:0000313" key="3">
    <source>
        <dbReference type="EMBL" id="TQL50528.1"/>
    </source>
</evidence>
<feature type="domain" description="DUF58" evidence="2">
    <location>
        <begin position="200"/>
        <end position="283"/>
    </location>
</feature>
<evidence type="ECO:0000256" key="1">
    <source>
        <dbReference type="SAM" id="Phobius"/>
    </source>
</evidence>
<dbReference type="PANTHER" id="PTHR34351:SF1">
    <property type="entry name" value="SLR1927 PROTEIN"/>
    <property type="match status" value="1"/>
</dbReference>
<evidence type="ECO:0000259" key="2">
    <source>
        <dbReference type="Pfam" id="PF01882"/>
    </source>
</evidence>